<name>L0HGR2_METFS</name>
<evidence type="ECO:0000313" key="2">
    <source>
        <dbReference type="Proteomes" id="UP000010824"/>
    </source>
</evidence>
<accession>L0HGR2</accession>
<dbReference type="Pfam" id="PF10967">
    <property type="entry name" value="DUF2769"/>
    <property type="match status" value="1"/>
</dbReference>
<dbReference type="AlphaFoldDB" id="L0HGR2"/>
<dbReference type="GeneID" id="14309360"/>
<dbReference type="STRING" id="593750.Metfor_1967"/>
<dbReference type="EMBL" id="CP003167">
    <property type="protein sequence ID" value="AGB02981.1"/>
    <property type="molecule type" value="Genomic_DNA"/>
</dbReference>
<proteinExistence type="predicted"/>
<dbReference type="InParanoid" id="L0HGR2"/>
<dbReference type="RefSeq" id="WP_015285944.1">
    <property type="nucleotide sequence ID" value="NC_019943.1"/>
</dbReference>
<evidence type="ECO:0000313" key="1">
    <source>
        <dbReference type="EMBL" id="AGB02981.1"/>
    </source>
</evidence>
<sequence>MMKPDTTKVEDSDANVQTCMKYCGSCPSYRQNALSRYEPGWLFCSRGTSAAPRMKEAGCFCPACELFARHSLVIGHFCERH</sequence>
<dbReference type="InterPro" id="IPR020075">
    <property type="entry name" value="Uncharacterised_AF2234"/>
</dbReference>
<dbReference type="HOGENOM" id="CLU_185773_0_0_2"/>
<dbReference type="eggNOG" id="arCOG03896">
    <property type="taxonomic scope" value="Archaea"/>
</dbReference>
<dbReference type="KEGG" id="mfo:Metfor_1967"/>
<dbReference type="Proteomes" id="UP000010824">
    <property type="component" value="Chromosome"/>
</dbReference>
<protein>
    <recommendedName>
        <fullName evidence="3">DUF2769 domain-containing protein</fullName>
    </recommendedName>
</protein>
<reference evidence="2" key="1">
    <citation type="submission" date="2011-12" db="EMBL/GenBank/DDBJ databases">
        <title>Complete sequence of Methanoregula formicicum SMSP.</title>
        <authorList>
            <person name="Lucas S."/>
            <person name="Han J."/>
            <person name="Lapidus A."/>
            <person name="Cheng J.-F."/>
            <person name="Goodwin L."/>
            <person name="Pitluck S."/>
            <person name="Peters L."/>
            <person name="Ovchinnikova G."/>
            <person name="Teshima H."/>
            <person name="Detter J.C."/>
            <person name="Han C."/>
            <person name="Tapia R."/>
            <person name="Land M."/>
            <person name="Hauser L."/>
            <person name="Kyrpides N."/>
            <person name="Ivanova N."/>
            <person name="Pagani I."/>
            <person name="Imachi H."/>
            <person name="Tamaki H."/>
            <person name="Sekiguchi Y."/>
            <person name="Kamagata Y."/>
            <person name="Cadillo-Quiroz H."/>
            <person name="Zinder S."/>
            <person name="Liu W.-T."/>
            <person name="Woyke T."/>
        </authorList>
    </citation>
    <scope>NUCLEOTIDE SEQUENCE [LARGE SCALE GENOMIC DNA]</scope>
    <source>
        <strain evidence="2">DSM 22288 / NBRC 105244 / SMSP</strain>
    </source>
</reference>
<organism evidence="1 2">
    <name type="scientific">Methanoregula formicica (strain DSM 22288 / NBRC 105244 / SMSP)</name>
    <dbReference type="NCBI Taxonomy" id="593750"/>
    <lineage>
        <taxon>Archaea</taxon>
        <taxon>Methanobacteriati</taxon>
        <taxon>Methanobacteriota</taxon>
        <taxon>Stenosarchaea group</taxon>
        <taxon>Methanomicrobia</taxon>
        <taxon>Methanomicrobiales</taxon>
        <taxon>Methanoregulaceae</taxon>
        <taxon>Methanoregula</taxon>
    </lineage>
</organism>
<reference evidence="1 2" key="2">
    <citation type="journal article" date="2014" name="Genome Announc.">
        <title>Complete Genome Sequence of Methanoregula formicica SMSPT, a Mesophilic Hydrogenotrophic Methanogen Isolated from a Methanogenic Upflow Anaerobic Sludge Blanket Reactor.</title>
        <authorList>
            <person name="Yamamoto K."/>
            <person name="Tamaki H."/>
            <person name="Cadillo-Quiroz H."/>
            <person name="Imachi H."/>
            <person name="Kyrpides N."/>
            <person name="Woyke T."/>
            <person name="Goodwin L."/>
            <person name="Zinder S.H."/>
            <person name="Kamagata Y."/>
            <person name="Liu W.T."/>
        </authorList>
    </citation>
    <scope>NUCLEOTIDE SEQUENCE [LARGE SCALE GENOMIC DNA]</scope>
    <source>
        <strain evidence="2">DSM 22288 / NBRC 105244 / SMSP</strain>
    </source>
</reference>
<evidence type="ECO:0008006" key="3">
    <source>
        <dbReference type="Google" id="ProtNLM"/>
    </source>
</evidence>
<keyword evidence="2" id="KW-1185">Reference proteome</keyword>
<gene>
    <name evidence="1" type="ordered locus">Metfor_1967</name>
</gene>